<gene>
    <name evidence="2" type="ORF">HA052_19630</name>
</gene>
<protein>
    <recommendedName>
        <fullName evidence="1">Competence protein CoiA-like N-terminal domain-containing protein</fullName>
    </recommendedName>
</protein>
<dbReference type="Pfam" id="PF25164">
    <property type="entry name" value="CoiA_N"/>
    <property type="match status" value="1"/>
</dbReference>
<name>A0ABX0L6S7_9NEIS</name>
<comment type="caution">
    <text evidence="2">The sequence shown here is derived from an EMBL/GenBank/DDBJ whole genome shotgun (WGS) entry which is preliminary data.</text>
</comment>
<sequence length="220" mass="25314">MRYALIDGVREEPQPKLKGICPGCGEPVIAKCGQHVIWHWAHASRCHCDTWWENETEWHRSWKDRFPVDWQEVPMRDPVTQEMHIADVRTPAGLVLEFQHSNIEPAEVEARGRFYQKLVWVIDGCRNDADRFNFSNGRSHPNQNGIAQFQWFPRSKLFERWHITVPVFIDFGEEHGFWRVLRYDPKTKVGRAGLVDPAGFAELASSGTTDFSSIGGPAST</sequence>
<feature type="domain" description="Competence protein CoiA-like N-terminal" evidence="1">
    <location>
        <begin position="20"/>
        <end position="49"/>
    </location>
</feature>
<proteinExistence type="predicted"/>
<accession>A0ABX0L6S7</accession>
<evidence type="ECO:0000313" key="3">
    <source>
        <dbReference type="Proteomes" id="UP001515641"/>
    </source>
</evidence>
<dbReference type="InterPro" id="IPR057253">
    <property type="entry name" value="CoiA-like_N"/>
</dbReference>
<organism evidence="2 3">
    <name type="scientific">Chromobacterium fluminis</name>
    <dbReference type="NCBI Taxonomy" id="3044269"/>
    <lineage>
        <taxon>Bacteria</taxon>
        <taxon>Pseudomonadati</taxon>
        <taxon>Pseudomonadota</taxon>
        <taxon>Betaproteobacteria</taxon>
        <taxon>Neisseriales</taxon>
        <taxon>Chromobacteriaceae</taxon>
        <taxon>Chromobacterium</taxon>
    </lineage>
</organism>
<dbReference type="EMBL" id="JAAOMA010000034">
    <property type="protein sequence ID" value="NHR07405.1"/>
    <property type="molecule type" value="Genomic_DNA"/>
</dbReference>
<dbReference type="Proteomes" id="UP001515641">
    <property type="component" value="Unassembled WGS sequence"/>
</dbReference>
<evidence type="ECO:0000259" key="1">
    <source>
        <dbReference type="Pfam" id="PF25164"/>
    </source>
</evidence>
<dbReference type="RefSeq" id="WP_166453215.1">
    <property type="nucleotide sequence ID" value="NZ_JAAOMA010000034.1"/>
</dbReference>
<reference evidence="2 3" key="1">
    <citation type="submission" date="2020-03" db="EMBL/GenBank/DDBJ databases">
        <title>Draft genome sequence of environmentally isolated cultures.</title>
        <authorList>
            <person name="Wilson H.S."/>
            <person name="De Leon M.E."/>
        </authorList>
    </citation>
    <scope>NUCLEOTIDE SEQUENCE [LARGE SCALE GENOMIC DNA]</scope>
    <source>
        <strain evidence="2 3">HSC-31F16</strain>
    </source>
</reference>
<keyword evidence="3" id="KW-1185">Reference proteome</keyword>
<evidence type="ECO:0000313" key="2">
    <source>
        <dbReference type="EMBL" id="NHR07405.1"/>
    </source>
</evidence>